<keyword evidence="4" id="KW-0456">Lyase</keyword>
<dbReference type="InterPro" id="IPR011057">
    <property type="entry name" value="Mss4-like_sf"/>
</dbReference>
<dbReference type="Pfam" id="PF04828">
    <property type="entry name" value="GFA"/>
    <property type="match status" value="1"/>
</dbReference>
<comment type="similarity">
    <text evidence="1">Belongs to the Gfa family.</text>
</comment>
<sequence length="144" mass="16469">MPVNPHDWIAMTTAHAQCFCRDVRLDADLPSQWVAHCHCSMCRRAHGAAFVTWVGMRADRCRIDDPHGRLRWYASSPGAERGFCSRCGTMLFFRSERWPGELHIALAHFTTPVDRDPQLHSYWDMHVAWAAIDPNDGLPRKTPA</sequence>
<dbReference type="PANTHER" id="PTHR33337">
    <property type="entry name" value="GFA DOMAIN-CONTAINING PROTEIN"/>
    <property type="match status" value="1"/>
</dbReference>
<organism evidence="6 7">
    <name type="scientific">Luteimonas salinilitoris</name>
    <dbReference type="NCBI Taxonomy" id="3237697"/>
    <lineage>
        <taxon>Bacteria</taxon>
        <taxon>Pseudomonadati</taxon>
        <taxon>Pseudomonadota</taxon>
        <taxon>Gammaproteobacteria</taxon>
        <taxon>Lysobacterales</taxon>
        <taxon>Lysobacteraceae</taxon>
        <taxon>Luteimonas</taxon>
    </lineage>
</organism>
<gene>
    <name evidence="6" type="ORF">AB6713_19350</name>
</gene>
<keyword evidence="3" id="KW-0862">Zinc</keyword>
<dbReference type="PROSITE" id="PS51891">
    <property type="entry name" value="CENP_V_GFA"/>
    <property type="match status" value="1"/>
</dbReference>
<accession>A0ABV4HVH2</accession>
<dbReference type="InterPro" id="IPR006913">
    <property type="entry name" value="CENP-V/GFA"/>
</dbReference>
<evidence type="ECO:0000256" key="2">
    <source>
        <dbReference type="ARBA" id="ARBA00022723"/>
    </source>
</evidence>
<proteinExistence type="inferred from homology"/>
<evidence type="ECO:0000256" key="3">
    <source>
        <dbReference type="ARBA" id="ARBA00022833"/>
    </source>
</evidence>
<dbReference type="Gene3D" id="3.90.1590.10">
    <property type="entry name" value="glutathione-dependent formaldehyde- activating enzyme (gfa)"/>
    <property type="match status" value="1"/>
</dbReference>
<dbReference type="SUPFAM" id="SSF51316">
    <property type="entry name" value="Mss4-like"/>
    <property type="match status" value="1"/>
</dbReference>
<dbReference type="PANTHER" id="PTHR33337:SF40">
    <property type="entry name" value="CENP-V_GFA DOMAIN-CONTAINING PROTEIN-RELATED"/>
    <property type="match status" value="1"/>
</dbReference>
<evidence type="ECO:0000313" key="6">
    <source>
        <dbReference type="EMBL" id="MEZ0476745.1"/>
    </source>
</evidence>
<reference evidence="6 7" key="1">
    <citation type="submission" date="2024-07" db="EMBL/GenBank/DDBJ databases">
        <title>Luteimonas salilacus sp. nov., isolated from the shore soil of Salt Lake in Tibet of China.</title>
        <authorList>
            <person name="Zhang X."/>
            <person name="Li A."/>
        </authorList>
    </citation>
    <scope>NUCLEOTIDE SEQUENCE [LARGE SCALE GENOMIC DNA]</scope>
    <source>
        <strain evidence="6 7">B3-2-R+30</strain>
    </source>
</reference>
<comment type="caution">
    <text evidence="6">The sequence shown here is derived from an EMBL/GenBank/DDBJ whole genome shotgun (WGS) entry which is preliminary data.</text>
</comment>
<evidence type="ECO:0000259" key="5">
    <source>
        <dbReference type="PROSITE" id="PS51891"/>
    </source>
</evidence>
<evidence type="ECO:0000256" key="4">
    <source>
        <dbReference type="ARBA" id="ARBA00023239"/>
    </source>
</evidence>
<feature type="domain" description="CENP-V/GFA" evidence="5">
    <location>
        <begin position="14"/>
        <end position="124"/>
    </location>
</feature>
<dbReference type="RefSeq" id="WP_370564590.1">
    <property type="nucleotide sequence ID" value="NZ_JBFWIB010000009.1"/>
</dbReference>
<protein>
    <submittedName>
        <fullName evidence="6">GFA family protein</fullName>
    </submittedName>
</protein>
<keyword evidence="2" id="KW-0479">Metal-binding</keyword>
<keyword evidence="7" id="KW-1185">Reference proteome</keyword>
<evidence type="ECO:0000256" key="1">
    <source>
        <dbReference type="ARBA" id="ARBA00005495"/>
    </source>
</evidence>
<name>A0ABV4HVH2_9GAMM</name>
<dbReference type="EMBL" id="JBFWIC010000048">
    <property type="protein sequence ID" value="MEZ0476745.1"/>
    <property type="molecule type" value="Genomic_DNA"/>
</dbReference>
<dbReference type="Proteomes" id="UP001566331">
    <property type="component" value="Unassembled WGS sequence"/>
</dbReference>
<evidence type="ECO:0000313" key="7">
    <source>
        <dbReference type="Proteomes" id="UP001566331"/>
    </source>
</evidence>